<dbReference type="InterPro" id="IPR021110">
    <property type="entry name" value="DNA_rep_checkpnt_protein"/>
</dbReference>
<evidence type="ECO:0000256" key="4">
    <source>
        <dbReference type="ARBA" id="ARBA00022705"/>
    </source>
</evidence>
<reference evidence="9 10" key="1">
    <citation type="submission" date="2020-05" db="EMBL/GenBank/DDBJ databases">
        <authorList>
            <person name="Casaregola S."/>
            <person name="Devillers H."/>
            <person name="Grondin C."/>
        </authorList>
    </citation>
    <scope>NUCLEOTIDE SEQUENCE [LARGE SCALE GENOMIC DNA]</scope>
    <source>
        <strain evidence="9 10">CLIB 1767</strain>
    </source>
</reference>
<keyword evidence="10" id="KW-1185">Reference proteome</keyword>
<dbReference type="GO" id="GO:0006270">
    <property type="term" value="P:DNA replication initiation"/>
    <property type="evidence" value="ECO:0007669"/>
    <property type="project" value="UniProtKB-UniRule"/>
</dbReference>
<dbReference type="GO" id="GO:0031261">
    <property type="term" value="C:DNA replication preinitiation complex"/>
    <property type="evidence" value="ECO:0007669"/>
    <property type="project" value="TreeGrafter"/>
</dbReference>
<evidence type="ECO:0000256" key="7">
    <source>
        <dbReference type="RuleBase" id="RU367067"/>
    </source>
</evidence>
<dbReference type="GO" id="GO:0003688">
    <property type="term" value="F:DNA replication origin binding"/>
    <property type="evidence" value="ECO:0007669"/>
    <property type="project" value="TreeGrafter"/>
</dbReference>
<comment type="subcellular location">
    <subcellularLocation>
        <location evidence="1 7">Nucleus</location>
    </subcellularLocation>
</comment>
<evidence type="ECO:0000256" key="6">
    <source>
        <dbReference type="ARBA" id="ARBA00023306"/>
    </source>
</evidence>
<keyword evidence="5 7" id="KW-0539">Nucleus</keyword>
<dbReference type="AlphaFoldDB" id="A0A8H2VKP9"/>
<keyword evidence="6 7" id="KW-0131">Cell cycle</keyword>
<evidence type="ECO:0000256" key="3">
    <source>
        <dbReference type="ARBA" id="ARBA00018363"/>
    </source>
</evidence>
<comment type="function">
    <text evidence="7">Has a role in the initiation of DNA replication. Required at S-phase checkpoint.</text>
</comment>
<dbReference type="OrthoDB" id="8775810at2759"/>
<dbReference type="InterPro" id="IPR040203">
    <property type="entry name" value="Sld2"/>
</dbReference>
<dbReference type="FunFam" id="1.10.10.1460:FF:000001">
    <property type="entry name" value="DNA replication regulator Sld2"/>
    <property type="match status" value="1"/>
</dbReference>
<evidence type="ECO:0000256" key="5">
    <source>
        <dbReference type="ARBA" id="ARBA00023242"/>
    </source>
</evidence>
<dbReference type="GO" id="GO:0003697">
    <property type="term" value="F:single-stranded DNA binding"/>
    <property type="evidence" value="ECO:0007669"/>
    <property type="project" value="TreeGrafter"/>
</dbReference>
<dbReference type="Gene3D" id="1.10.10.1460">
    <property type="match status" value="1"/>
</dbReference>
<organism evidence="9 10">
    <name type="scientific">Maudiozyma barnettii</name>
    <dbReference type="NCBI Taxonomy" id="61262"/>
    <lineage>
        <taxon>Eukaryota</taxon>
        <taxon>Fungi</taxon>
        <taxon>Dikarya</taxon>
        <taxon>Ascomycota</taxon>
        <taxon>Saccharomycotina</taxon>
        <taxon>Saccharomycetes</taxon>
        <taxon>Saccharomycetales</taxon>
        <taxon>Saccharomycetaceae</taxon>
        <taxon>Maudiozyma</taxon>
    </lineage>
</organism>
<dbReference type="Pfam" id="PF11719">
    <property type="entry name" value="Drc1-Sld2"/>
    <property type="match status" value="1"/>
</dbReference>
<dbReference type="Proteomes" id="UP000644660">
    <property type="component" value="Unassembled WGS sequence"/>
</dbReference>
<dbReference type="EMBL" id="CAEFZW010000013">
    <property type="protein sequence ID" value="CAB4257146.1"/>
    <property type="molecule type" value="Genomic_DNA"/>
</dbReference>
<feature type="region of interest" description="Disordered" evidence="8">
    <location>
        <begin position="267"/>
        <end position="300"/>
    </location>
</feature>
<protein>
    <recommendedName>
        <fullName evidence="3 7">DNA replication regulator SLD2</fullName>
    </recommendedName>
</protein>
<dbReference type="PANTHER" id="PTHR28124">
    <property type="entry name" value="DNA REPLICATION REGULATOR SLD2"/>
    <property type="match status" value="1"/>
</dbReference>
<feature type="region of interest" description="Disordered" evidence="8">
    <location>
        <begin position="54"/>
        <end position="74"/>
    </location>
</feature>
<dbReference type="PANTHER" id="PTHR28124:SF1">
    <property type="entry name" value="DNA REPLICATION REGULATOR SLD2"/>
    <property type="match status" value="1"/>
</dbReference>
<dbReference type="GO" id="GO:1902977">
    <property type="term" value="P:mitotic DNA replication preinitiation complex assembly"/>
    <property type="evidence" value="ECO:0007669"/>
    <property type="project" value="TreeGrafter"/>
</dbReference>
<evidence type="ECO:0000256" key="2">
    <source>
        <dbReference type="ARBA" id="ARBA00007276"/>
    </source>
</evidence>
<keyword evidence="4 7" id="KW-0235">DNA replication</keyword>
<comment type="similarity">
    <text evidence="2 7">Belongs to the SLD2 family.</text>
</comment>
<name>A0A8H2VKP9_9SACH</name>
<evidence type="ECO:0000313" key="10">
    <source>
        <dbReference type="Proteomes" id="UP000644660"/>
    </source>
</evidence>
<evidence type="ECO:0000256" key="8">
    <source>
        <dbReference type="SAM" id="MobiDB-lite"/>
    </source>
</evidence>
<proteinExistence type="inferred from homology"/>
<feature type="region of interest" description="Disordered" evidence="8">
    <location>
        <begin position="353"/>
        <end position="407"/>
    </location>
</feature>
<feature type="compositionally biased region" description="Basic residues" evidence="8">
    <location>
        <begin position="370"/>
        <end position="380"/>
    </location>
</feature>
<evidence type="ECO:0000313" key="9">
    <source>
        <dbReference type="EMBL" id="CAB4257146.1"/>
    </source>
</evidence>
<feature type="compositionally biased region" description="Polar residues" evidence="8">
    <location>
        <begin position="267"/>
        <end position="287"/>
    </location>
</feature>
<dbReference type="GeneID" id="64860255"/>
<comment type="caution">
    <text evidence="9">The sequence shown here is derived from an EMBL/GenBank/DDBJ whole genome shotgun (WGS) entry which is preliminary data.</text>
</comment>
<gene>
    <name evidence="9" type="ORF">KABA2_13S04004</name>
</gene>
<dbReference type="GO" id="GO:0000727">
    <property type="term" value="P:double-strand break repair via break-induced replication"/>
    <property type="evidence" value="ECO:0007669"/>
    <property type="project" value="TreeGrafter"/>
</dbReference>
<evidence type="ECO:0000256" key="1">
    <source>
        <dbReference type="ARBA" id="ARBA00004123"/>
    </source>
</evidence>
<dbReference type="RefSeq" id="XP_041408990.1">
    <property type="nucleotide sequence ID" value="XM_041553056.1"/>
</dbReference>
<feature type="region of interest" description="Disordered" evidence="8">
    <location>
        <begin position="220"/>
        <end position="239"/>
    </location>
</feature>
<sequence>MSTKNIQLISLRKELKDWEHNFINIQHRSPTKTDINANPTIQYKYKQYSQLKRKQTKTPSLKATKIQRHSQKHREIRSPIVKHDENNTVIEIGPTPQIFGKSISIFELNLSPVKRKLQIPDEMNGNLGEQSIDGESAAIVGNNIFGMDFNDSPFIEDSIDIQPLTEPSSDSTTISSMVPDLNKLMIPMMKKYGPNSPLKLPIDLSVQIRPRTPNEKRRIRAIQENSSDSSANTPPSLWKRNISKSLRDLEDEYLEASKTFVPKQIHDIQQQQDTKNTNSKDNLSANDANDEDRNIIPKGKRRKFRIRRFEDKSTKMEGSTTIKINLHKRMHKLKKKQLRKIMKDLDMEDQTIFSESEDESDHNEDQVSSQKKKPSRKKKYNLVSNNFRRLKLPSKKRNNFTKRFHRR</sequence>
<feature type="compositionally biased region" description="Basic residues" evidence="8">
    <location>
        <begin position="65"/>
        <end position="74"/>
    </location>
</feature>
<feature type="compositionally biased region" description="Basic residues" evidence="8">
    <location>
        <begin position="388"/>
        <end position="407"/>
    </location>
</feature>
<accession>A0A8H2VKP9</accession>
<feature type="compositionally biased region" description="Polar residues" evidence="8">
    <location>
        <begin position="223"/>
        <end position="235"/>
    </location>
</feature>